<dbReference type="AlphaFoldDB" id="A0A840WHS4"/>
<organism evidence="2 3">
    <name type="scientific">Rubricella aquisinus</name>
    <dbReference type="NCBI Taxonomy" id="2028108"/>
    <lineage>
        <taxon>Bacteria</taxon>
        <taxon>Pseudomonadati</taxon>
        <taxon>Pseudomonadota</taxon>
        <taxon>Alphaproteobacteria</taxon>
        <taxon>Rhodobacterales</taxon>
        <taxon>Paracoccaceae</taxon>
        <taxon>Rubricella</taxon>
    </lineage>
</organism>
<sequence length="323" mass="35974">MSQPESRLVTLAPGLRRLRADNPSPMTFTGTNTYLLGTKRLAVIDPGPADPAHIDAILRALEPGQEIAHIFVTHAHVDHSPGARLLQEQCGAPIYAYGSAYSGLSRVMTRRRAQGLDLGMDGGVDRMFYPDHPLKTGDVIEEEDWSLEAHHTPGHLPNHMCFLWREPMALFTGDHIMGWATSMIAPPEGDWKPYQVALKRIAKRTDLTCGYAGHGEPIEDVSARAQTLHVHRRMRARQVDIALCDGPVTPMAFARATYNDTPEVLIPAAACNVLAYLLWLEEEKLIVAQGPLGLETVFERLVPPEHWLRDDLVKRLERLQAQL</sequence>
<dbReference type="GO" id="GO:0016787">
    <property type="term" value="F:hydrolase activity"/>
    <property type="evidence" value="ECO:0007669"/>
    <property type="project" value="UniProtKB-KW"/>
</dbReference>
<protein>
    <submittedName>
        <fullName evidence="2">Glyoxylase-like metal-dependent hydrolase (Beta-lactamase superfamily II)</fullName>
    </submittedName>
</protein>
<gene>
    <name evidence="2" type="ORF">FHS89_000675</name>
</gene>
<dbReference type="CDD" id="cd16278">
    <property type="entry name" value="metallo-hydrolase-like_MBL-fold"/>
    <property type="match status" value="1"/>
</dbReference>
<keyword evidence="2" id="KW-0378">Hydrolase</keyword>
<dbReference type="InterPro" id="IPR036388">
    <property type="entry name" value="WH-like_DNA-bd_sf"/>
</dbReference>
<dbReference type="InterPro" id="IPR050662">
    <property type="entry name" value="Sec-metab_biosynth-thioest"/>
</dbReference>
<feature type="domain" description="Metallo-beta-lactamase" evidence="1">
    <location>
        <begin position="30"/>
        <end position="214"/>
    </location>
</feature>
<evidence type="ECO:0000313" key="3">
    <source>
        <dbReference type="Proteomes" id="UP000553766"/>
    </source>
</evidence>
<evidence type="ECO:0000313" key="2">
    <source>
        <dbReference type="EMBL" id="MBB5514669.1"/>
    </source>
</evidence>
<dbReference type="Pfam" id="PF17778">
    <property type="entry name" value="WHD_BLACT"/>
    <property type="match status" value="1"/>
</dbReference>
<proteinExistence type="predicted"/>
<dbReference type="EMBL" id="JACIJS010000002">
    <property type="protein sequence ID" value="MBB5514669.1"/>
    <property type="molecule type" value="Genomic_DNA"/>
</dbReference>
<evidence type="ECO:0000259" key="1">
    <source>
        <dbReference type="SMART" id="SM00849"/>
    </source>
</evidence>
<dbReference type="SUPFAM" id="SSF56281">
    <property type="entry name" value="Metallo-hydrolase/oxidoreductase"/>
    <property type="match status" value="1"/>
</dbReference>
<dbReference type="Proteomes" id="UP000553766">
    <property type="component" value="Unassembled WGS sequence"/>
</dbReference>
<dbReference type="InterPro" id="IPR041516">
    <property type="entry name" value="LACTB2_WH"/>
</dbReference>
<reference evidence="2 3" key="1">
    <citation type="submission" date="2020-08" db="EMBL/GenBank/DDBJ databases">
        <title>Genomic Encyclopedia of Type Strains, Phase IV (KMG-IV): sequencing the most valuable type-strain genomes for metagenomic binning, comparative biology and taxonomic classification.</title>
        <authorList>
            <person name="Goeker M."/>
        </authorList>
    </citation>
    <scope>NUCLEOTIDE SEQUENCE [LARGE SCALE GENOMIC DNA]</scope>
    <source>
        <strain evidence="2 3">DSM 103377</strain>
    </source>
</reference>
<dbReference type="InterPro" id="IPR001279">
    <property type="entry name" value="Metallo-B-lactamas"/>
</dbReference>
<dbReference type="Gene3D" id="3.60.15.10">
    <property type="entry name" value="Ribonuclease Z/Hydroxyacylglutathione hydrolase-like"/>
    <property type="match status" value="1"/>
</dbReference>
<dbReference type="InterPro" id="IPR036866">
    <property type="entry name" value="RibonucZ/Hydroxyglut_hydro"/>
</dbReference>
<dbReference type="Pfam" id="PF00753">
    <property type="entry name" value="Lactamase_B"/>
    <property type="match status" value="1"/>
</dbReference>
<accession>A0A840WHS4</accession>
<keyword evidence="3" id="KW-1185">Reference proteome</keyword>
<dbReference type="Gene3D" id="1.10.10.10">
    <property type="entry name" value="Winged helix-like DNA-binding domain superfamily/Winged helix DNA-binding domain"/>
    <property type="match status" value="1"/>
</dbReference>
<dbReference type="RefSeq" id="WP_246413566.1">
    <property type="nucleotide sequence ID" value="NZ_JACIJS010000002.1"/>
</dbReference>
<dbReference type="PANTHER" id="PTHR23131:SF0">
    <property type="entry name" value="ENDORIBONUCLEASE LACTB2"/>
    <property type="match status" value="1"/>
</dbReference>
<dbReference type="PANTHER" id="PTHR23131">
    <property type="entry name" value="ENDORIBONUCLEASE LACTB2"/>
    <property type="match status" value="1"/>
</dbReference>
<name>A0A840WHS4_9RHOB</name>
<dbReference type="SMART" id="SM00849">
    <property type="entry name" value="Lactamase_B"/>
    <property type="match status" value="1"/>
</dbReference>
<comment type="caution">
    <text evidence="2">The sequence shown here is derived from an EMBL/GenBank/DDBJ whole genome shotgun (WGS) entry which is preliminary data.</text>
</comment>